<protein>
    <recommendedName>
        <fullName evidence="2">Peptidase S53 domain-containing protein</fullName>
    </recommendedName>
</protein>
<dbReference type="InterPro" id="IPR030400">
    <property type="entry name" value="Sedolisin_dom"/>
</dbReference>
<keyword evidence="1" id="KW-0479">Metal-binding</keyword>
<organism evidence="3 4">
    <name type="scientific">Reyranella soli</name>
    <dbReference type="NCBI Taxonomy" id="1230389"/>
    <lineage>
        <taxon>Bacteria</taxon>
        <taxon>Pseudomonadati</taxon>
        <taxon>Pseudomonadota</taxon>
        <taxon>Alphaproteobacteria</taxon>
        <taxon>Hyphomicrobiales</taxon>
        <taxon>Reyranellaceae</taxon>
        <taxon>Reyranella</taxon>
    </lineage>
</organism>
<feature type="active site" description="Charge relay system" evidence="1">
    <location>
        <position position="283"/>
    </location>
</feature>
<keyword evidence="1" id="KW-0720">Serine protease</keyword>
<keyword evidence="1" id="KW-0378">Hydrolase</keyword>
<dbReference type="AlphaFoldDB" id="A0A512NKB8"/>
<accession>A0A512NKB8</accession>
<reference evidence="3 4" key="1">
    <citation type="submission" date="2019-07" db="EMBL/GenBank/DDBJ databases">
        <title>Whole genome shotgun sequence of Reyranella soli NBRC 108950.</title>
        <authorList>
            <person name="Hosoyama A."/>
            <person name="Uohara A."/>
            <person name="Ohji S."/>
            <person name="Ichikawa N."/>
        </authorList>
    </citation>
    <scope>NUCLEOTIDE SEQUENCE [LARGE SCALE GENOMIC DNA]</scope>
    <source>
        <strain evidence="3 4">NBRC 108950</strain>
    </source>
</reference>
<feature type="binding site" evidence="1">
    <location>
        <position position="596"/>
    </location>
    <ligand>
        <name>Ca(2+)</name>
        <dbReference type="ChEBI" id="CHEBI:29108"/>
    </ligand>
</feature>
<evidence type="ECO:0000313" key="3">
    <source>
        <dbReference type="EMBL" id="GEP59393.1"/>
    </source>
</evidence>
<dbReference type="InterPro" id="IPR036852">
    <property type="entry name" value="Peptidase_S8/S53_dom_sf"/>
</dbReference>
<dbReference type="GO" id="GO:0008240">
    <property type="term" value="F:tripeptidyl-peptidase activity"/>
    <property type="evidence" value="ECO:0007669"/>
    <property type="project" value="TreeGrafter"/>
</dbReference>
<feature type="binding site" evidence="1">
    <location>
        <position position="638"/>
    </location>
    <ligand>
        <name>Ca(2+)</name>
        <dbReference type="ChEBI" id="CHEBI:29108"/>
    </ligand>
</feature>
<proteinExistence type="predicted"/>
<gene>
    <name evidence="3" type="ORF">RSO01_65590</name>
</gene>
<dbReference type="SUPFAM" id="SSF52743">
    <property type="entry name" value="Subtilisin-like"/>
    <property type="match status" value="1"/>
</dbReference>
<keyword evidence="1" id="KW-0106">Calcium</keyword>
<feature type="active site" description="Charge relay system" evidence="1">
    <location>
        <position position="287"/>
    </location>
</feature>
<dbReference type="PANTHER" id="PTHR14218">
    <property type="entry name" value="PROTEASE S8 TRIPEPTIDYL PEPTIDASE I CLN2"/>
    <property type="match status" value="1"/>
</dbReference>
<keyword evidence="1" id="KW-0645">Protease</keyword>
<dbReference type="OrthoDB" id="9002785at2"/>
<keyword evidence="4" id="KW-1185">Reference proteome</keyword>
<feature type="active site" description="Charge relay system" evidence="1">
    <location>
        <position position="550"/>
    </location>
</feature>
<dbReference type="Proteomes" id="UP000321058">
    <property type="component" value="Unassembled WGS sequence"/>
</dbReference>
<feature type="binding site" evidence="1">
    <location>
        <position position="636"/>
    </location>
    <ligand>
        <name>Ca(2+)</name>
        <dbReference type="ChEBI" id="CHEBI:29108"/>
    </ligand>
</feature>
<dbReference type="PROSITE" id="PS51695">
    <property type="entry name" value="SEDOLISIN"/>
    <property type="match status" value="1"/>
</dbReference>
<dbReference type="GO" id="GO:0006508">
    <property type="term" value="P:proteolysis"/>
    <property type="evidence" value="ECO:0007669"/>
    <property type="project" value="UniProtKB-KW"/>
</dbReference>
<comment type="caution">
    <text evidence="3">The sequence shown here is derived from an EMBL/GenBank/DDBJ whole genome shotgun (WGS) entry which is preliminary data.</text>
</comment>
<dbReference type="InterPro" id="IPR050819">
    <property type="entry name" value="Tripeptidyl-peptidase_I"/>
</dbReference>
<comment type="cofactor">
    <cofactor evidence="1">
        <name>Ca(2+)</name>
        <dbReference type="ChEBI" id="CHEBI:29108"/>
    </cofactor>
    <text evidence="1">Binds 1 Ca(2+) ion per subunit.</text>
</comment>
<dbReference type="EMBL" id="BKAJ01000129">
    <property type="protein sequence ID" value="GEP59393.1"/>
    <property type="molecule type" value="Genomic_DNA"/>
</dbReference>
<dbReference type="PANTHER" id="PTHR14218:SF15">
    <property type="entry name" value="TRIPEPTIDYL-PEPTIDASE 1"/>
    <property type="match status" value="1"/>
</dbReference>
<dbReference type="CDD" id="cd04056">
    <property type="entry name" value="Peptidases_S53"/>
    <property type="match status" value="1"/>
</dbReference>
<dbReference type="GO" id="GO:0046872">
    <property type="term" value="F:metal ion binding"/>
    <property type="evidence" value="ECO:0007669"/>
    <property type="project" value="UniProtKB-UniRule"/>
</dbReference>
<dbReference type="GO" id="GO:0004252">
    <property type="term" value="F:serine-type endopeptidase activity"/>
    <property type="evidence" value="ECO:0007669"/>
    <property type="project" value="UniProtKB-UniRule"/>
</dbReference>
<feature type="binding site" evidence="1">
    <location>
        <position position="595"/>
    </location>
    <ligand>
        <name>Ca(2+)</name>
        <dbReference type="ChEBI" id="CHEBI:29108"/>
    </ligand>
</feature>
<evidence type="ECO:0000259" key="2">
    <source>
        <dbReference type="PROSITE" id="PS51695"/>
    </source>
</evidence>
<sequence>MPTLANSTFLDLTSYGTTTATTVEAAYGVNGVEAVNNINVAFILPRANDPTALLSSNWATRQVALQANDLWSRYGATTADYDSARTTLAGYGTIIGSATGATDGYVTSQDSRTIWVSLSPSQFESLFGTKLYQAEYAGAALYYWNGSLSVPTGVNVAGLWFDTPPWFGTPPAVSDQSGGARADLHEGPQSIGNYLSTTERMSIYLPGAIAKDFYNFPLAGKDIPTTAVGLIEPGIGAAMPGTSPTFQQGLNAYRQAAGVSPDGEYYLVGNTNGQSYANGNNGERSLDVGVIASAAPGSKIGLYAGSGFTAPSHANVFTSYQTAFWDTVNNPTILSSSFSILQQTNPSSVFYNAIKELFIDGALRGVTMVQANNDWGSSWGFADGRANQAINSSSPFMLLVGGTSLTTMAAAPLDPTIASEPSAEQSLHGLATAGDLAILWRLVAGGLTMLPSAASASAAEQHTFLESVWNSFVIANGHRTPLLGASDGGVDTTQPTPWYQADFGLTPTSANPGHATGRGAPDVSADSGGNMFYAAPNGDFSKIGGDEGTSAATPMWAALLAQIDTIFVDQHLPHLGFANDLLYIAAAVAPGSFNDITFGNNVTSYFNGASAGGATVIDDQGLPITLTGYGYLAGPGYDLTTGLGSPNGTLLARAMTAIAHSQMSHSSSPDMLDADGSGWASGADQSLMFQTMSAAGAGVEIDIGASTLGFASVASGTYAWTSRLAQQVLQSDFDPHLVRLLDKQGQGWVGQSVVGAGDQLSVSIDAHSTVALQASMTSPFDFADFTSADGAVRVARPVAVAETAGGADDTVAIVRVRQNGEDSLSISFYRADDLAGSIGGLHPGDAGYEAAAQARAYQLATGGTALAGPGYGNYGQSGLMDVDAGAIIAMKLVNHTSGAHYWGFAQANETVDGRSVGHLWNYGLNTWGWEDTLGGGDRDFNDLIVQLDFTSSSGHGWLMSG</sequence>
<evidence type="ECO:0000313" key="4">
    <source>
        <dbReference type="Proteomes" id="UP000321058"/>
    </source>
</evidence>
<dbReference type="RefSeq" id="WP_147154777.1">
    <property type="nucleotide sequence ID" value="NZ_BKAJ01000129.1"/>
</dbReference>
<dbReference type="Gene3D" id="3.40.50.200">
    <property type="entry name" value="Peptidase S8/S53 domain"/>
    <property type="match status" value="1"/>
</dbReference>
<feature type="domain" description="Peptidase S53" evidence="2">
    <location>
        <begin position="204"/>
        <end position="658"/>
    </location>
</feature>
<name>A0A512NKB8_9HYPH</name>
<evidence type="ECO:0000256" key="1">
    <source>
        <dbReference type="PROSITE-ProRule" id="PRU01032"/>
    </source>
</evidence>
<dbReference type="SUPFAM" id="SSF54897">
    <property type="entry name" value="Protease propeptides/inhibitors"/>
    <property type="match status" value="1"/>
</dbReference>